<dbReference type="OrthoDB" id="5428060at2"/>
<name>A0A401G140_9BACT</name>
<keyword evidence="1" id="KW-1133">Transmembrane helix</keyword>
<feature type="domain" description="DUF6784" evidence="2">
    <location>
        <begin position="562"/>
        <end position="661"/>
    </location>
</feature>
<comment type="caution">
    <text evidence="4">The sequence shown here is derived from an EMBL/GenBank/DDBJ whole genome shotgun (WGS) entry which is preliminary data.</text>
</comment>
<protein>
    <submittedName>
        <fullName evidence="4">Uncharacterized protein</fullName>
    </submittedName>
</protein>
<reference evidence="5" key="2">
    <citation type="submission" date="2019-01" db="EMBL/GenBank/DDBJ databases">
        <title>Genome sequence of Desulfonema ishimotonii strain Tokyo 01.</title>
        <authorList>
            <person name="Fukui M."/>
        </authorList>
    </citation>
    <scope>NUCLEOTIDE SEQUENCE [LARGE SCALE GENOMIC DNA]</scope>
    <source>
        <strain evidence="5">Tokyo 01</strain>
    </source>
</reference>
<dbReference type="Pfam" id="PF20580">
    <property type="entry name" value="DUF6784"/>
    <property type="match status" value="1"/>
</dbReference>
<feature type="transmembrane region" description="Helical" evidence="1">
    <location>
        <begin position="560"/>
        <end position="582"/>
    </location>
</feature>
<dbReference type="Proteomes" id="UP000288096">
    <property type="component" value="Unassembled WGS sequence"/>
</dbReference>
<gene>
    <name evidence="4" type="ORF">DENIS_3918</name>
</gene>
<reference evidence="5" key="1">
    <citation type="submission" date="2017-11" db="EMBL/GenBank/DDBJ databases">
        <authorList>
            <person name="Watanabe M."/>
            <person name="Kojima H."/>
        </authorList>
    </citation>
    <scope>NUCLEOTIDE SEQUENCE [LARGE SCALE GENOMIC DNA]</scope>
    <source>
        <strain evidence="5">Tokyo 01</strain>
    </source>
</reference>
<feature type="transmembrane region" description="Helical" evidence="1">
    <location>
        <begin position="298"/>
        <end position="321"/>
    </location>
</feature>
<keyword evidence="1" id="KW-0472">Membrane</keyword>
<evidence type="ECO:0000259" key="3">
    <source>
        <dbReference type="Pfam" id="PF20581"/>
    </source>
</evidence>
<feature type="transmembrane region" description="Helical" evidence="1">
    <location>
        <begin position="52"/>
        <end position="69"/>
    </location>
</feature>
<proteinExistence type="predicted"/>
<feature type="transmembrane region" description="Helical" evidence="1">
    <location>
        <begin position="269"/>
        <end position="291"/>
    </location>
</feature>
<feature type="transmembrane region" description="Helical" evidence="1">
    <location>
        <begin position="602"/>
        <end position="620"/>
    </location>
</feature>
<feature type="transmembrane region" description="Helical" evidence="1">
    <location>
        <begin position="81"/>
        <end position="102"/>
    </location>
</feature>
<feature type="transmembrane region" description="Helical" evidence="1">
    <location>
        <begin position="228"/>
        <end position="249"/>
    </location>
</feature>
<keyword evidence="5" id="KW-1185">Reference proteome</keyword>
<feature type="transmembrane region" description="Helical" evidence="1">
    <location>
        <begin position="169"/>
        <end position="190"/>
    </location>
</feature>
<feature type="transmembrane region" description="Helical" evidence="1">
    <location>
        <begin position="632"/>
        <end position="653"/>
    </location>
</feature>
<feature type="transmembrane region" description="Helical" evidence="1">
    <location>
        <begin position="434"/>
        <end position="453"/>
    </location>
</feature>
<accession>A0A401G140</accession>
<feature type="domain" description="DUF6785" evidence="3">
    <location>
        <begin position="13"/>
        <end position="527"/>
    </location>
</feature>
<dbReference type="Pfam" id="PF20581">
    <property type="entry name" value="DUF6785"/>
    <property type="match status" value="1"/>
</dbReference>
<dbReference type="AlphaFoldDB" id="A0A401G140"/>
<dbReference type="RefSeq" id="WP_124330064.1">
    <property type="nucleotide sequence ID" value="NZ_BEXT01000001.1"/>
</dbReference>
<feature type="transmembrane region" description="Helical" evidence="1">
    <location>
        <begin position="407"/>
        <end position="427"/>
    </location>
</feature>
<feature type="transmembrane region" description="Helical" evidence="1">
    <location>
        <begin position="12"/>
        <end position="32"/>
    </location>
</feature>
<evidence type="ECO:0000256" key="1">
    <source>
        <dbReference type="SAM" id="Phobius"/>
    </source>
</evidence>
<dbReference type="InterPro" id="IPR046711">
    <property type="entry name" value="DUF6784"/>
</dbReference>
<dbReference type="InterPro" id="IPR046712">
    <property type="entry name" value="DUF6785"/>
</dbReference>
<sequence>MKSPENTGQLIRSRAVILGIILAALICALTPYNNTYKQATPLGGGHFPLAPFFIMAWLTLLVAGAGRLFKKTILTGKEVLTVWMLMVLVSGIAYTGLARTFFINLTAPFHFATVENGWREVIQPLLPPALYPDSTEAVEALYNGLDGGRRMGWGEVLTQIPWDAWLLPLMTWGGFILLCYGVMICMVNLLSRQWLHNERMNLPLLRVPLLMEEAIDQKGLGRFFSDRFLLAGLAIPVFLHLLNGLHFYYPQVPHIPTLILAGPYFPKYGLFSGFHKLKIYIYPAFIGFAFLTSRQISFSFWFFFILGGLFFGLLSVLGYNIPAATLGITFGPTLSRPEETQMIGAYGVFFIFILWLARYHLLDVGRQAFGKGVRKPDETEWFSPPVAFWGCVTGLLGIVLWCRYFGMPFLASVLTVGAFFMVMLVATRVICQGGIAYFTLTVAPIDGLLAFFGPQFFTRTGLLVAAVVQKVLFADLRESLMPSLVHAGSITHRARNKRRVFAGILLTLLTGIIVSFGAMLALCYKYGARELQLDWATRTTTNVYTNIHTLLEASPRSGEWVMIFAVVGAVVMLALVICYQRFYWWPVHPIGYLTAYSSAMRILWISFFTGWLCNALCMRYGGVVLFKKFRYFFVGLIIGDFLMGGTWAVIGLFGDASYQVLPN</sequence>
<dbReference type="EMBL" id="BEXT01000001">
    <property type="protein sequence ID" value="GBC62934.1"/>
    <property type="molecule type" value="Genomic_DNA"/>
</dbReference>
<feature type="transmembrane region" description="Helical" evidence="1">
    <location>
        <begin position="341"/>
        <end position="361"/>
    </location>
</feature>
<evidence type="ECO:0000313" key="5">
    <source>
        <dbReference type="Proteomes" id="UP000288096"/>
    </source>
</evidence>
<evidence type="ECO:0000259" key="2">
    <source>
        <dbReference type="Pfam" id="PF20580"/>
    </source>
</evidence>
<evidence type="ECO:0000313" key="4">
    <source>
        <dbReference type="EMBL" id="GBC62934.1"/>
    </source>
</evidence>
<feature type="transmembrane region" description="Helical" evidence="1">
    <location>
        <begin position="500"/>
        <end position="524"/>
    </location>
</feature>
<feature type="transmembrane region" description="Helical" evidence="1">
    <location>
        <begin position="381"/>
        <end position="401"/>
    </location>
</feature>
<organism evidence="4 5">
    <name type="scientific">Desulfonema ishimotonii</name>
    <dbReference type="NCBI Taxonomy" id="45657"/>
    <lineage>
        <taxon>Bacteria</taxon>
        <taxon>Pseudomonadati</taxon>
        <taxon>Thermodesulfobacteriota</taxon>
        <taxon>Desulfobacteria</taxon>
        <taxon>Desulfobacterales</taxon>
        <taxon>Desulfococcaceae</taxon>
        <taxon>Desulfonema</taxon>
    </lineage>
</organism>
<keyword evidence="1" id="KW-0812">Transmembrane</keyword>